<evidence type="ECO:0000313" key="10">
    <source>
        <dbReference type="Proteomes" id="UP000242418"/>
    </source>
</evidence>
<keyword evidence="6" id="KW-0472">Membrane</keyword>
<dbReference type="InterPro" id="IPR000160">
    <property type="entry name" value="GGDEF_dom"/>
</dbReference>
<dbReference type="Pfam" id="PF00990">
    <property type="entry name" value="GGDEF"/>
    <property type="match status" value="1"/>
</dbReference>
<feature type="transmembrane region" description="Helical" evidence="6">
    <location>
        <begin position="274"/>
        <end position="293"/>
    </location>
</feature>
<protein>
    <recommendedName>
        <fullName evidence="3">diguanylate cyclase</fullName>
        <ecNumber evidence="3">2.7.7.65</ecNumber>
    </recommendedName>
</protein>
<name>A0AB37ZAH1_9PSED</name>
<dbReference type="FunFam" id="3.30.70.270:FF:000001">
    <property type="entry name" value="Diguanylate cyclase domain protein"/>
    <property type="match status" value="1"/>
</dbReference>
<keyword evidence="6" id="KW-0812">Transmembrane</keyword>
<feature type="transmembrane region" description="Helical" evidence="6">
    <location>
        <begin position="363"/>
        <end position="383"/>
    </location>
</feature>
<dbReference type="SMART" id="SM00267">
    <property type="entry name" value="GGDEF"/>
    <property type="match status" value="1"/>
</dbReference>
<evidence type="ECO:0000259" key="8">
    <source>
        <dbReference type="PROSITE" id="PS50887"/>
    </source>
</evidence>
<comment type="subcellular location">
    <subcellularLocation>
        <location evidence="2">Cell inner membrane</location>
    </subcellularLocation>
</comment>
<evidence type="ECO:0000256" key="7">
    <source>
        <dbReference type="SAM" id="SignalP"/>
    </source>
</evidence>
<dbReference type="InterPro" id="IPR043128">
    <property type="entry name" value="Rev_trsase/Diguanyl_cyclase"/>
</dbReference>
<evidence type="ECO:0000256" key="6">
    <source>
        <dbReference type="SAM" id="Phobius"/>
    </source>
</evidence>
<dbReference type="GO" id="GO:0005886">
    <property type="term" value="C:plasma membrane"/>
    <property type="evidence" value="ECO:0007669"/>
    <property type="project" value="UniProtKB-SubCell"/>
</dbReference>
<dbReference type="SUPFAM" id="SSF55073">
    <property type="entry name" value="Nucleotide cyclase"/>
    <property type="match status" value="1"/>
</dbReference>
<reference evidence="9 10" key="1">
    <citation type="submission" date="2016-10" db="EMBL/GenBank/DDBJ databases">
        <authorList>
            <person name="Varghese N."/>
            <person name="Submissions S."/>
        </authorList>
    </citation>
    <scope>NUCLEOTIDE SEQUENCE [LARGE SCALE GENOMIC DNA]</scope>
    <source>
        <strain evidence="9 10">DSM 17833</strain>
    </source>
</reference>
<feature type="transmembrane region" description="Helical" evidence="6">
    <location>
        <begin position="211"/>
        <end position="236"/>
    </location>
</feature>
<proteinExistence type="predicted"/>
<feature type="transmembrane region" description="Helical" evidence="6">
    <location>
        <begin position="299"/>
        <end position="322"/>
    </location>
</feature>
<dbReference type="InterPro" id="IPR050469">
    <property type="entry name" value="Diguanylate_Cyclase"/>
</dbReference>
<keyword evidence="10" id="KW-1185">Reference proteome</keyword>
<dbReference type="AlphaFoldDB" id="A0AB37ZAH1"/>
<dbReference type="GO" id="GO:0052621">
    <property type="term" value="F:diguanylate cyclase activity"/>
    <property type="evidence" value="ECO:0007669"/>
    <property type="project" value="UniProtKB-EC"/>
</dbReference>
<evidence type="ECO:0000256" key="5">
    <source>
        <dbReference type="SAM" id="Coils"/>
    </source>
</evidence>
<dbReference type="PROSITE" id="PS50887">
    <property type="entry name" value="GGDEF"/>
    <property type="match status" value="1"/>
</dbReference>
<dbReference type="EMBL" id="FMTL01000002">
    <property type="protein sequence ID" value="SCW62989.1"/>
    <property type="molecule type" value="Genomic_DNA"/>
</dbReference>
<feature type="coiled-coil region" evidence="5">
    <location>
        <begin position="421"/>
        <end position="455"/>
    </location>
</feature>
<evidence type="ECO:0000256" key="2">
    <source>
        <dbReference type="ARBA" id="ARBA00004533"/>
    </source>
</evidence>
<dbReference type="NCBIfam" id="TIGR00254">
    <property type="entry name" value="GGDEF"/>
    <property type="match status" value="1"/>
</dbReference>
<comment type="cofactor">
    <cofactor evidence="1">
        <name>Mg(2+)</name>
        <dbReference type="ChEBI" id="CHEBI:18420"/>
    </cofactor>
</comment>
<feature type="signal peptide" evidence="7">
    <location>
        <begin position="1"/>
        <end position="22"/>
    </location>
</feature>
<sequence>MPLLIVLLRVLLLLLLPTLAQASSLPLLASDTPLLPGPAMHVWADPEGLADIHSVRQLPESAWQPVARRDASFGYSTHAYWLRFSLHNPADNAINWVLLIGNPLLDTLDAYGLDDGRVYQAGDQRPFDQRWVNHRQLVLPFSLAAGEERELILRMQTDGSANLSASLMSSQAFNQYEQRMLLLQGLFFGALLVMMIYNLSIFIITRDRNYLWYSLFVASFSFYQFIQLGFALQWFWPESLTWQQMSFPFSSALATLFGVLFTHGVLDLKNHHRAYSWICHGLIGCSLLVMALAVAAPYLVALIGSFVLLLVCAIFGCIFTVLRWRDGYPPAKLFALGWSALIIASLFSVLSGTGLIANSLLTLHAQQIGSLLELVIFSIALGLRIRLAQNAQQEAQAQLFANEHQLRLEQAKSLDLQQQINEGLEARVQERTASLQQALQELSIANRQLAELSRRDSLTGLLNRQVLNEELERLLAQAKRSQQPISMLMMDLDHFKKVNDLHGHLVGDACLQHAALRMQQRMRSNDLLVRFGGEEFAAVLCDTHQSGAMDLAEQLRADLASHPCMHQGLSIDLSLSIGVYTLTPGPNSEREQLLRHADQALYQAKAAGRNRVIGYEASALDGA</sequence>
<dbReference type="Gene3D" id="3.30.70.270">
    <property type="match status" value="1"/>
</dbReference>
<dbReference type="Gene3D" id="2.60.40.2380">
    <property type="match status" value="1"/>
</dbReference>
<dbReference type="PANTHER" id="PTHR45138:SF9">
    <property type="entry name" value="DIGUANYLATE CYCLASE DGCM-RELATED"/>
    <property type="match status" value="1"/>
</dbReference>
<feature type="transmembrane region" description="Helical" evidence="6">
    <location>
        <begin position="181"/>
        <end position="204"/>
    </location>
</feature>
<comment type="catalytic activity">
    <reaction evidence="4">
        <text>2 GTP = 3',3'-c-di-GMP + 2 diphosphate</text>
        <dbReference type="Rhea" id="RHEA:24898"/>
        <dbReference type="ChEBI" id="CHEBI:33019"/>
        <dbReference type="ChEBI" id="CHEBI:37565"/>
        <dbReference type="ChEBI" id="CHEBI:58805"/>
        <dbReference type="EC" id="2.7.7.65"/>
    </reaction>
</comment>
<organism evidence="9 10">
    <name type="scientific">Pseudomonas peli</name>
    <dbReference type="NCBI Taxonomy" id="592361"/>
    <lineage>
        <taxon>Bacteria</taxon>
        <taxon>Pseudomonadati</taxon>
        <taxon>Pseudomonadota</taxon>
        <taxon>Gammaproteobacteria</taxon>
        <taxon>Pseudomonadales</taxon>
        <taxon>Pseudomonadaceae</taxon>
        <taxon>Pseudomonas</taxon>
    </lineage>
</organism>
<dbReference type="InterPro" id="IPR011623">
    <property type="entry name" value="7TMR_DISM_rcpt_extracell_dom1"/>
</dbReference>
<keyword evidence="5" id="KW-0175">Coiled coil</keyword>
<gene>
    <name evidence="9" type="ORF">SAMN05216370_2291</name>
</gene>
<accession>A0AB37ZAH1</accession>
<dbReference type="GO" id="GO:1902201">
    <property type="term" value="P:negative regulation of bacterial-type flagellum-dependent cell motility"/>
    <property type="evidence" value="ECO:0007669"/>
    <property type="project" value="TreeGrafter"/>
</dbReference>
<dbReference type="Pfam" id="PF07696">
    <property type="entry name" value="7TMR-DISMED2"/>
    <property type="match status" value="1"/>
</dbReference>
<evidence type="ECO:0000256" key="3">
    <source>
        <dbReference type="ARBA" id="ARBA00012528"/>
    </source>
</evidence>
<keyword evidence="7" id="KW-0732">Signal</keyword>
<dbReference type="CDD" id="cd01949">
    <property type="entry name" value="GGDEF"/>
    <property type="match status" value="1"/>
</dbReference>
<dbReference type="GO" id="GO:0043709">
    <property type="term" value="P:cell adhesion involved in single-species biofilm formation"/>
    <property type="evidence" value="ECO:0007669"/>
    <property type="project" value="TreeGrafter"/>
</dbReference>
<evidence type="ECO:0000256" key="1">
    <source>
        <dbReference type="ARBA" id="ARBA00001946"/>
    </source>
</evidence>
<dbReference type="InterPro" id="IPR029787">
    <property type="entry name" value="Nucleotide_cyclase"/>
</dbReference>
<keyword evidence="6" id="KW-1133">Transmembrane helix</keyword>
<evidence type="ECO:0000256" key="4">
    <source>
        <dbReference type="ARBA" id="ARBA00034247"/>
    </source>
</evidence>
<feature type="transmembrane region" description="Helical" evidence="6">
    <location>
        <begin position="334"/>
        <end position="357"/>
    </location>
</feature>
<dbReference type="EC" id="2.7.7.65" evidence="3"/>
<feature type="chain" id="PRO_5044332362" description="diguanylate cyclase" evidence="7">
    <location>
        <begin position="23"/>
        <end position="623"/>
    </location>
</feature>
<comment type="caution">
    <text evidence="9">The sequence shown here is derived from an EMBL/GenBank/DDBJ whole genome shotgun (WGS) entry which is preliminary data.</text>
</comment>
<dbReference type="Proteomes" id="UP000242418">
    <property type="component" value="Unassembled WGS sequence"/>
</dbReference>
<feature type="transmembrane region" description="Helical" evidence="6">
    <location>
        <begin position="242"/>
        <end position="262"/>
    </location>
</feature>
<dbReference type="InterPro" id="IPR011622">
    <property type="entry name" value="7TMR_DISM_rcpt_extracell_dom2"/>
</dbReference>
<dbReference type="Pfam" id="PF07695">
    <property type="entry name" value="7TMR-DISM_7TM"/>
    <property type="match status" value="1"/>
</dbReference>
<feature type="domain" description="GGDEF" evidence="8">
    <location>
        <begin position="483"/>
        <end position="617"/>
    </location>
</feature>
<dbReference type="PANTHER" id="PTHR45138">
    <property type="entry name" value="REGULATORY COMPONENTS OF SENSORY TRANSDUCTION SYSTEM"/>
    <property type="match status" value="1"/>
</dbReference>
<evidence type="ECO:0000313" key="9">
    <source>
        <dbReference type="EMBL" id="SCW62989.1"/>
    </source>
</evidence>